<feature type="signal peptide" evidence="1">
    <location>
        <begin position="1"/>
        <end position="26"/>
    </location>
</feature>
<dbReference type="RefSeq" id="WP_097327801.1">
    <property type="nucleotide sequence ID" value="NZ_OBDY01000032.1"/>
</dbReference>
<name>A0A285K586_9ACTN</name>
<dbReference type="EMBL" id="OBDY01000032">
    <property type="protein sequence ID" value="SNY67734.1"/>
    <property type="molecule type" value="Genomic_DNA"/>
</dbReference>
<dbReference type="InterPro" id="IPR041127">
    <property type="entry name" value="PET_hydrolase/cutinase-like"/>
</dbReference>
<dbReference type="Proteomes" id="UP000219612">
    <property type="component" value="Unassembled WGS sequence"/>
</dbReference>
<organism evidence="3 4">
    <name type="scientific">Paractinoplanes atraurantiacus</name>
    <dbReference type="NCBI Taxonomy" id="1036182"/>
    <lineage>
        <taxon>Bacteria</taxon>
        <taxon>Bacillati</taxon>
        <taxon>Actinomycetota</taxon>
        <taxon>Actinomycetes</taxon>
        <taxon>Micromonosporales</taxon>
        <taxon>Micromonosporaceae</taxon>
        <taxon>Paractinoplanes</taxon>
    </lineage>
</organism>
<evidence type="ECO:0000313" key="4">
    <source>
        <dbReference type="Proteomes" id="UP000219612"/>
    </source>
</evidence>
<feature type="chain" id="PRO_5012063482" evidence="1">
    <location>
        <begin position="27"/>
        <end position="292"/>
    </location>
</feature>
<dbReference type="Gene3D" id="3.40.50.1820">
    <property type="entry name" value="alpha/beta hydrolase"/>
    <property type="match status" value="1"/>
</dbReference>
<dbReference type="Pfam" id="PF12740">
    <property type="entry name" value="PETase"/>
    <property type="match status" value="1"/>
</dbReference>
<sequence>MVLRRAALIAAALVAGVAIAPAAAEAAPAVSSYSTTINGDQADVYYPVRKAEAPVVLVLQGANVDKSAYSNFASALASYGFVVAVPNHARSLGPTTGLYPDALQANWTVSWAVAENARTGSPVKGRIDTGTLLLTGHSFGGAAGLGISTGLSTPPFTDVPVAAPAELKAAAFYGANYNIPVANIVPVALIQGSADGIGLPAKGLATYEALQGRPRLYVSVTGANHYGVTNAQSPAGAIPDASPQTLAQATGTTTIARWTAYWLRAQLGDPVGQAWVNGVGDLVDQNVETRKD</sequence>
<dbReference type="AlphaFoldDB" id="A0A285K586"/>
<dbReference type="SUPFAM" id="SSF53474">
    <property type="entry name" value="alpha/beta-Hydrolases"/>
    <property type="match status" value="1"/>
</dbReference>
<protein>
    <submittedName>
        <fullName evidence="3">Chlorophyllase</fullName>
    </submittedName>
</protein>
<evidence type="ECO:0000313" key="3">
    <source>
        <dbReference type="EMBL" id="SNY67734.1"/>
    </source>
</evidence>
<dbReference type="PANTHER" id="PTHR33428">
    <property type="entry name" value="CHLOROPHYLLASE-2, CHLOROPLASTIC"/>
    <property type="match status" value="1"/>
</dbReference>
<feature type="domain" description="PET hydrolase/cutinase-like" evidence="2">
    <location>
        <begin position="42"/>
        <end position="233"/>
    </location>
</feature>
<gene>
    <name evidence="3" type="ORF">SAMN05421748_13217</name>
</gene>
<keyword evidence="1" id="KW-0732">Signal</keyword>
<accession>A0A285K586</accession>
<dbReference type="InterPro" id="IPR029058">
    <property type="entry name" value="AB_hydrolase_fold"/>
</dbReference>
<dbReference type="PANTHER" id="PTHR33428:SF14">
    <property type="entry name" value="CARBOXYLESTERASE TYPE B DOMAIN-CONTAINING PROTEIN"/>
    <property type="match status" value="1"/>
</dbReference>
<evidence type="ECO:0000259" key="2">
    <source>
        <dbReference type="Pfam" id="PF12740"/>
    </source>
</evidence>
<reference evidence="3 4" key="1">
    <citation type="submission" date="2017-09" db="EMBL/GenBank/DDBJ databases">
        <authorList>
            <person name="Ehlers B."/>
            <person name="Leendertz F.H."/>
        </authorList>
    </citation>
    <scope>NUCLEOTIDE SEQUENCE [LARGE SCALE GENOMIC DNA]</scope>
    <source>
        <strain evidence="3 4">CGMCC 4.6857</strain>
    </source>
</reference>
<dbReference type="InterPro" id="IPR006311">
    <property type="entry name" value="TAT_signal"/>
</dbReference>
<dbReference type="PROSITE" id="PS51318">
    <property type="entry name" value="TAT"/>
    <property type="match status" value="1"/>
</dbReference>
<keyword evidence="4" id="KW-1185">Reference proteome</keyword>
<proteinExistence type="predicted"/>
<evidence type="ECO:0000256" key="1">
    <source>
        <dbReference type="SAM" id="SignalP"/>
    </source>
</evidence>
<dbReference type="OrthoDB" id="9814760at2"/>